<evidence type="ECO:0000256" key="1">
    <source>
        <dbReference type="ARBA" id="ARBA00008889"/>
    </source>
</evidence>
<dbReference type="PANTHER" id="PTHR11560">
    <property type="entry name" value="39S RIBOSOMAL PROTEIN L10, MITOCHONDRIAL"/>
    <property type="match status" value="1"/>
</dbReference>
<dbReference type="Gene3D" id="3.30.70.1730">
    <property type="match status" value="1"/>
</dbReference>
<evidence type="ECO:0000256" key="2">
    <source>
        <dbReference type="ARBA" id="ARBA00022980"/>
    </source>
</evidence>
<dbReference type="InterPro" id="IPR001790">
    <property type="entry name" value="Ribosomal_uL10"/>
</dbReference>
<keyword evidence="3" id="KW-0687">Ribonucleoprotein</keyword>
<dbReference type="Gene3D" id="6.10.250.290">
    <property type="match status" value="1"/>
</dbReference>
<gene>
    <name evidence="4" type="ORF">LCGC14_1127830</name>
</gene>
<dbReference type="GO" id="GO:0005840">
    <property type="term" value="C:ribosome"/>
    <property type="evidence" value="ECO:0007669"/>
    <property type="project" value="UniProtKB-KW"/>
</dbReference>
<dbReference type="CDD" id="cd05797">
    <property type="entry name" value="Ribosomal_L10"/>
    <property type="match status" value="1"/>
</dbReference>
<evidence type="ECO:0000256" key="3">
    <source>
        <dbReference type="ARBA" id="ARBA00023274"/>
    </source>
</evidence>
<organism evidence="4">
    <name type="scientific">marine sediment metagenome</name>
    <dbReference type="NCBI Taxonomy" id="412755"/>
    <lineage>
        <taxon>unclassified sequences</taxon>
        <taxon>metagenomes</taxon>
        <taxon>ecological metagenomes</taxon>
    </lineage>
</organism>
<protein>
    <recommendedName>
        <fullName evidence="5">50S ribosomal protein L10</fullName>
    </recommendedName>
</protein>
<dbReference type="EMBL" id="LAZR01005262">
    <property type="protein sequence ID" value="KKN01431.1"/>
    <property type="molecule type" value="Genomic_DNA"/>
</dbReference>
<dbReference type="InterPro" id="IPR047865">
    <property type="entry name" value="Ribosomal_uL10_bac_type"/>
</dbReference>
<dbReference type="InterPro" id="IPR043141">
    <property type="entry name" value="Ribosomal_uL10-like_sf"/>
</dbReference>
<dbReference type="InterPro" id="IPR022973">
    <property type="entry name" value="Ribosomal_uL10_bac"/>
</dbReference>
<comment type="similarity">
    <text evidence="1">Belongs to the universal ribosomal protein uL10 family.</text>
</comment>
<dbReference type="AlphaFoldDB" id="A0A0F9PK60"/>
<comment type="caution">
    <text evidence="4">The sequence shown here is derived from an EMBL/GenBank/DDBJ whole genome shotgun (WGS) entry which is preliminary data.</text>
</comment>
<evidence type="ECO:0008006" key="5">
    <source>
        <dbReference type="Google" id="ProtNLM"/>
    </source>
</evidence>
<dbReference type="SUPFAM" id="SSF160369">
    <property type="entry name" value="Ribosomal protein L10-like"/>
    <property type="match status" value="1"/>
</dbReference>
<name>A0A0F9PK60_9ZZZZ</name>
<dbReference type="NCBIfam" id="NF000955">
    <property type="entry name" value="PRK00099.1-1"/>
    <property type="match status" value="1"/>
</dbReference>
<proteinExistence type="inferred from homology"/>
<reference evidence="4" key="1">
    <citation type="journal article" date="2015" name="Nature">
        <title>Complex archaea that bridge the gap between prokaryotes and eukaryotes.</title>
        <authorList>
            <person name="Spang A."/>
            <person name="Saw J.H."/>
            <person name="Jorgensen S.L."/>
            <person name="Zaremba-Niedzwiedzka K."/>
            <person name="Martijn J."/>
            <person name="Lind A.E."/>
            <person name="van Eijk R."/>
            <person name="Schleper C."/>
            <person name="Guy L."/>
            <person name="Ettema T.J."/>
        </authorList>
    </citation>
    <scope>NUCLEOTIDE SEQUENCE</scope>
</reference>
<dbReference type="GO" id="GO:1990904">
    <property type="term" value="C:ribonucleoprotein complex"/>
    <property type="evidence" value="ECO:0007669"/>
    <property type="project" value="UniProtKB-KW"/>
</dbReference>
<dbReference type="HAMAP" id="MF_00362">
    <property type="entry name" value="Ribosomal_uL10"/>
    <property type="match status" value="1"/>
</dbReference>
<evidence type="ECO:0000313" key="4">
    <source>
        <dbReference type="EMBL" id="KKN01431.1"/>
    </source>
</evidence>
<keyword evidence="2" id="KW-0689">Ribosomal protein</keyword>
<sequence>MRMKIEGKKEEVKRIRENLTESKASFLLDFRGLKVAELTEFRKLLRKKGANFYVVKNSLARLAIEGTELRDLDKFLTGCTGIVFGGEDPAAPARIIKGFSKNHSHLVAKGGVLGEDILTDDEVGRLGDLPPKKDLLAQVLTELQLPLRGLLEVLSAPLNDLVFLLNSILEKKKETEQ</sequence>
<accession>A0A0F9PK60</accession>
<dbReference type="Pfam" id="PF00466">
    <property type="entry name" value="Ribosomal_L10"/>
    <property type="match status" value="1"/>
</dbReference>